<dbReference type="Proteomes" id="UP000812672">
    <property type="component" value="Unassembled WGS sequence"/>
</dbReference>
<name>A0ABS6GPL6_9BACI</name>
<accession>A0ABS6GPL6</accession>
<evidence type="ECO:0000256" key="1">
    <source>
        <dbReference type="SAM" id="Phobius"/>
    </source>
</evidence>
<sequence length="58" mass="6626">MKKKGSLAVIVILVIVVLVTILTYFMFNYYKDQGKFEEQSLAIEAVEMNGEQTFDTAF</sequence>
<gene>
    <name evidence="2" type="ORF">KQ486_07650</name>
</gene>
<proteinExistence type="predicted"/>
<keyword evidence="1" id="KW-0472">Membrane</keyword>
<evidence type="ECO:0000313" key="3">
    <source>
        <dbReference type="Proteomes" id="UP000812672"/>
    </source>
</evidence>
<keyword evidence="1" id="KW-0812">Transmembrane</keyword>
<protein>
    <recommendedName>
        <fullName evidence="4">Tumour necrosis factor receptor superfamily member 19</fullName>
    </recommendedName>
</protein>
<keyword evidence="3" id="KW-1185">Reference proteome</keyword>
<dbReference type="RefSeq" id="WP_216687242.1">
    <property type="nucleotide sequence ID" value="NZ_CAUPKR010000025.1"/>
</dbReference>
<dbReference type="EMBL" id="JAHLZF010000009">
    <property type="protein sequence ID" value="MBU6080890.1"/>
    <property type="molecule type" value="Genomic_DNA"/>
</dbReference>
<evidence type="ECO:0000313" key="2">
    <source>
        <dbReference type="EMBL" id="MBU6080890.1"/>
    </source>
</evidence>
<evidence type="ECO:0008006" key="4">
    <source>
        <dbReference type="Google" id="ProtNLM"/>
    </source>
</evidence>
<keyword evidence="1" id="KW-1133">Transmembrane helix</keyword>
<organism evidence="2 3">
    <name type="scientific">Allobacillus halotolerans</name>
    <dbReference type="NCBI Taxonomy" id="570278"/>
    <lineage>
        <taxon>Bacteria</taxon>
        <taxon>Bacillati</taxon>
        <taxon>Bacillota</taxon>
        <taxon>Bacilli</taxon>
        <taxon>Bacillales</taxon>
        <taxon>Bacillaceae</taxon>
        <taxon>Allobacillus</taxon>
    </lineage>
</organism>
<feature type="transmembrane region" description="Helical" evidence="1">
    <location>
        <begin position="7"/>
        <end position="27"/>
    </location>
</feature>
<reference evidence="2 3" key="1">
    <citation type="journal article" date="2011" name="Int. J. Syst. Evol. Microbiol.">
        <title>Allobacillus halotolerans gen. nov., sp. nov. isolated from shrimp paste.</title>
        <authorList>
            <person name="Sheu S.Y."/>
            <person name="Arun A.B."/>
            <person name="Jiang S.R."/>
            <person name="Young C.C."/>
            <person name="Chen W.M."/>
        </authorList>
    </citation>
    <scope>NUCLEOTIDE SEQUENCE [LARGE SCALE GENOMIC DNA]</scope>
    <source>
        <strain evidence="2 3">LMG 24826</strain>
    </source>
</reference>
<comment type="caution">
    <text evidence="2">The sequence shown here is derived from an EMBL/GenBank/DDBJ whole genome shotgun (WGS) entry which is preliminary data.</text>
</comment>